<reference evidence="2" key="1">
    <citation type="submission" date="2022-11" db="UniProtKB">
        <authorList>
            <consortium name="WormBaseParasite"/>
        </authorList>
    </citation>
    <scope>IDENTIFICATION</scope>
</reference>
<sequence>MSKCYHVILCRSDSTFCSVVGDEDTDNICFNSSKTFNVFSSIVSNGLLWFNSKSSNFTNAVDFDFLSVAVQERRTRYRCKASSIPHPKALRKRKGTRMAGIVFRTHQYSLRRVGWPSSGDVLSDYERRKNVRKRVSVKILFITTFFIRKECATSIAEQKKISVVNADVITARQVRKRSDQPILIC</sequence>
<name>A0A915KG57_ROMCU</name>
<proteinExistence type="predicted"/>
<dbReference type="Proteomes" id="UP000887565">
    <property type="component" value="Unplaced"/>
</dbReference>
<protein>
    <submittedName>
        <fullName evidence="2">Uncharacterized protein</fullName>
    </submittedName>
</protein>
<dbReference type="WBParaSite" id="nRc.2.0.1.t36946-RA">
    <property type="protein sequence ID" value="nRc.2.0.1.t36946-RA"/>
    <property type="gene ID" value="nRc.2.0.1.g36946"/>
</dbReference>
<dbReference type="AlphaFoldDB" id="A0A915KG57"/>
<keyword evidence="1" id="KW-1185">Reference proteome</keyword>
<evidence type="ECO:0000313" key="2">
    <source>
        <dbReference type="WBParaSite" id="nRc.2.0.1.t36946-RA"/>
    </source>
</evidence>
<organism evidence="1 2">
    <name type="scientific">Romanomermis culicivorax</name>
    <name type="common">Nematode worm</name>
    <dbReference type="NCBI Taxonomy" id="13658"/>
    <lineage>
        <taxon>Eukaryota</taxon>
        <taxon>Metazoa</taxon>
        <taxon>Ecdysozoa</taxon>
        <taxon>Nematoda</taxon>
        <taxon>Enoplea</taxon>
        <taxon>Dorylaimia</taxon>
        <taxon>Mermithida</taxon>
        <taxon>Mermithoidea</taxon>
        <taxon>Mermithidae</taxon>
        <taxon>Romanomermis</taxon>
    </lineage>
</organism>
<accession>A0A915KG57</accession>
<evidence type="ECO:0000313" key="1">
    <source>
        <dbReference type="Proteomes" id="UP000887565"/>
    </source>
</evidence>